<keyword evidence="2" id="KW-1185">Reference proteome</keyword>
<proteinExistence type="predicted"/>
<dbReference type="EMBL" id="JARKIE010000024">
    <property type="protein sequence ID" value="KAJ7698880.1"/>
    <property type="molecule type" value="Genomic_DNA"/>
</dbReference>
<sequence length="301" mass="33924">MGLHFHDQSPSWPSEQRGRLGPPLAITKAGIPCVVWAEDALSIVHRVPTALFDLQLLVPDNQVPAAVKALCAQLPYNVIPNGDTETTRWRNTKLINPDRPHAFNLGPTETVVLAHADPEAPTRILLHRASTFHFDINDTSRTILNPAPPDPAFALIRFPTITVFLDSVVDTQYEPPLPVQHYKFNQHLQMCIGYLELYTLSDKGVQWVPDAETNEHILLPQFLQVLDTVNEENRPSLIRDFMGLGRRGFEVPVLERRALKAARFERLGLQYQPPAKILYNPFARRQGLLPQNPNSGPRQTP</sequence>
<name>A0AAD7DVE3_MYCRO</name>
<organism evidence="1 2">
    <name type="scientific">Mycena rosella</name>
    <name type="common">Pink bonnet</name>
    <name type="synonym">Agaricus rosellus</name>
    <dbReference type="NCBI Taxonomy" id="1033263"/>
    <lineage>
        <taxon>Eukaryota</taxon>
        <taxon>Fungi</taxon>
        <taxon>Dikarya</taxon>
        <taxon>Basidiomycota</taxon>
        <taxon>Agaricomycotina</taxon>
        <taxon>Agaricomycetes</taxon>
        <taxon>Agaricomycetidae</taxon>
        <taxon>Agaricales</taxon>
        <taxon>Marasmiineae</taxon>
        <taxon>Mycenaceae</taxon>
        <taxon>Mycena</taxon>
    </lineage>
</organism>
<accession>A0AAD7DVE3</accession>
<dbReference type="AlphaFoldDB" id="A0AAD7DVE3"/>
<comment type="caution">
    <text evidence="1">The sequence shown here is derived from an EMBL/GenBank/DDBJ whole genome shotgun (WGS) entry which is preliminary data.</text>
</comment>
<dbReference type="Proteomes" id="UP001221757">
    <property type="component" value="Unassembled WGS sequence"/>
</dbReference>
<evidence type="ECO:0000313" key="1">
    <source>
        <dbReference type="EMBL" id="KAJ7698880.1"/>
    </source>
</evidence>
<protein>
    <submittedName>
        <fullName evidence="1">Uncharacterized protein</fullName>
    </submittedName>
</protein>
<reference evidence="1" key="1">
    <citation type="submission" date="2023-03" db="EMBL/GenBank/DDBJ databases">
        <title>Massive genome expansion in bonnet fungi (Mycena s.s.) driven by repeated elements and novel gene families across ecological guilds.</title>
        <authorList>
            <consortium name="Lawrence Berkeley National Laboratory"/>
            <person name="Harder C.B."/>
            <person name="Miyauchi S."/>
            <person name="Viragh M."/>
            <person name="Kuo A."/>
            <person name="Thoen E."/>
            <person name="Andreopoulos B."/>
            <person name="Lu D."/>
            <person name="Skrede I."/>
            <person name="Drula E."/>
            <person name="Henrissat B."/>
            <person name="Morin E."/>
            <person name="Kohler A."/>
            <person name="Barry K."/>
            <person name="LaButti K."/>
            <person name="Morin E."/>
            <person name="Salamov A."/>
            <person name="Lipzen A."/>
            <person name="Mereny Z."/>
            <person name="Hegedus B."/>
            <person name="Baldrian P."/>
            <person name="Stursova M."/>
            <person name="Weitz H."/>
            <person name="Taylor A."/>
            <person name="Grigoriev I.V."/>
            <person name="Nagy L.G."/>
            <person name="Martin F."/>
            <person name="Kauserud H."/>
        </authorList>
    </citation>
    <scope>NUCLEOTIDE SEQUENCE</scope>
    <source>
        <strain evidence="1">CBHHK067</strain>
    </source>
</reference>
<gene>
    <name evidence="1" type="ORF">B0H17DRAFT_926997</name>
</gene>
<evidence type="ECO:0000313" key="2">
    <source>
        <dbReference type="Proteomes" id="UP001221757"/>
    </source>
</evidence>